<keyword evidence="2" id="KW-1133">Transmembrane helix</keyword>
<evidence type="ECO:0000256" key="2">
    <source>
        <dbReference type="SAM" id="Phobius"/>
    </source>
</evidence>
<dbReference type="AlphaFoldDB" id="A0A3M8CRT8"/>
<gene>
    <name evidence="4" type="ORF">EDM58_11355</name>
</gene>
<comment type="caution">
    <text evidence="4">The sequence shown here is derived from an EMBL/GenBank/DDBJ whole genome shotgun (WGS) entry which is preliminary data.</text>
</comment>
<evidence type="ECO:0000313" key="5">
    <source>
        <dbReference type="Proteomes" id="UP000281915"/>
    </source>
</evidence>
<evidence type="ECO:0000256" key="1">
    <source>
        <dbReference type="SAM" id="MobiDB-lite"/>
    </source>
</evidence>
<dbReference type="Proteomes" id="UP000281915">
    <property type="component" value="Unassembled WGS sequence"/>
</dbReference>
<dbReference type="Gene3D" id="2.60.40.1630">
    <property type="entry name" value="bacillus anthracis domain"/>
    <property type="match status" value="1"/>
</dbReference>
<dbReference type="Pfam" id="PF13786">
    <property type="entry name" value="DUF4179"/>
    <property type="match status" value="1"/>
</dbReference>
<dbReference type="EMBL" id="RHHT01000025">
    <property type="protein sequence ID" value="RNB78393.1"/>
    <property type="molecule type" value="Genomic_DNA"/>
</dbReference>
<sequence length="551" mass="62054">MKCAEIMRKMDACLLEEMEFREITEIEKHLLHCQDCRSYKNSLTKETQLFKQAISASPLPDQFVDTIMGQLEDVSIEPKQGVPSSDLAASQPRPVPTRSRKNLRWKAITGYASAILLLSGVAGMYVSPTFAAYVSSFVSRVSGDLGLKFAAENGYNTAVNQTVSDQGYTLRVKDIVADSARLVITYTLEDASGNPLDDQYLHYFDGSKIYLADKAGNVLSELPEDHELGPGYGDITFVLDEWPKDEDIVVHFDVHEIGVRDPKPVNFALQIPVNIAESKKAATTIPVQYVFTSPQGIRFSFDQVMYAPSATRFEITTSVTDEAYERERQLVREMEGDDADFTMDDSYRFSYRIVNQTGEVVAASERGEKNSGRTLYFSPTYPNGENVKTGTIQWKTAIIPGEPSETLTFILDEIEKEERADFAISIRPDALLQSPVTKTNEETGDTYTIKGLKKGIYPGTNEEIWVMTIEGNLKIWDMPSWILSDGTGNRYEVTPDYTTMTVRHTKEGEILKQDLFIKEMATPPEELSLKLKTYKKRYTNIDWKVPIPPQK</sequence>
<organism evidence="4 5">
    <name type="scientific">Brevibacillus panacihumi</name>
    <dbReference type="NCBI Taxonomy" id="497735"/>
    <lineage>
        <taxon>Bacteria</taxon>
        <taxon>Bacillati</taxon>
        <taxon>Bacillota</taxon>
        <taxon>Bacilli</taxon>
        <taxon>Bacillales</taxon>
        <taxon>Paenibacillaceae</taxon>
        <taxon>Brevibacillus</taxon>
    </lineage>
</organism>
<evidence type="ECO:0000259" key="3">
    <source>
        <dbReference type="Pfam" id="PF13786"/>
    </source>
</evidence>
<protein>
    <submittedName>
        <fullName evidence="4">DUF4179 domain-containing protein</fullName>
    </submittedName>
</protein>
<dbReference type="InterPro" id="IPR025436">
    <property type="entry name" value="DUF4179"/>
</dbReference>
<reference evidence="4 5" key="1">
    <citation type="submission" date="2018-10" db="EMBL/GenBank/DDBJ databases">
        <title>Phylogenomics of Brevibacillus.</title>
        <authorList>
            <person name="Dunlap C."/>
        </authorList>
    </citation>
    <scope>NUCLEOTIDE SEQUENCE [LARGE SCALE GENOMIC DNA]</scope>
    <source>
        <strain evidence="4 5">JCM 15085</strain>
    </source>
</reference>
<feature type="region of interest" description="Disordered" evidence="1">
    <location>
        <begin position="78"/>
        <end position="97"/>
    </location>
</feature>
<proteinExistence type="predicted"/>
<accession>A0A3M8CRT8</accession>
<dbReference type="RefSeq" id="WP_122913445.1">
    <property type="nucleotide sequence ID" value="NZ_RHHT01000025.1"/>
</dbReference>
<keyword evidence="2" id="KW-0812">Transmembrane</keyword>
<feature type="domain" description="DUF4179" evidence="3">
    <location>
        <begin position="101"/>
        <end position="190"/>
    </location>
</feature>
<evidence type="ECO:0000313" key="4">
    <source>
        <dbReference type="EMBL" id="RNB78393.1"/>
    </source>
</evidence>
<feature type="transmembrane region" description="Helical" evidence="2">
    <location>
        <begin position="108"/>
        <end position="126"/>
    </location>
</feature>
<name>A0A3M8CRT8_9BACL</name>
<keyword evidence="2" id="KW-0472">Membrane</keyword>